<protein>
    <submittedName>
        <fullName evidence="2">HAE1 family hydrophobic/amphiphilic exporter-1</fullName>
    </submittedName>
</protein>
<sequence>MKNLTKFALMRPVTMLLSLVTILYFGLQGVFGSPMEMTPDMNYPMMLIMTSYPGAGPEDITETVGKPMENGVSTLSGIKSYYSYAMENMSILMLRYDYGTNMDSAYLDLRKEVDTIRGGLPEDANDPVIMEMDMNAMPVMQLMVQGGTDGNLRSYADDAIIPELEKISSVAEVTLNGGRESYIRIELDRAKMAQYHLDMNTLASLIGAADFTLPSGKLSHGDQDLNVSIGADYNSIETIRNIALTLANGEVIHLSDVAEVHEKLKAQDSIARYNGQDAVTISVSKQQSASAVDVSRSVRRQLGALERANSSLHFDIISDSANEIQDSLRGVFQTLGMAILLAMAILFLFFGDIKASVIVGTSIPVSVMVALCCMSAMGFSMNLISVGSLVLGVGMVVDNSIVVLDSCFRQKKLHALSYYDGAMQGAEYVLGSVAGSTATTCVVFLPLALLKGMSGQLFRQLGFTIVFCMIASLISACTIVPLLFYFLHPEERREAPVNRLLARLEEAYRALVRRIMPHNRLAIASIVALLFVSLAMASRLGMELTPDVDEGQITVTVNLKPNQHIEEVNHVLSEVEAVITADEDVKKYLVSYGSSGVGMSLGGSSATVTAYLKDRGPGKPRSRSTKQVISDWKAPMQRITNASVTMQNASSMGMSSSTTADIQTMLEGSDLKQVKRTADEIVAGLRKEPYVTKVHSSMENAAPVVKVEVDPVKAQAEGLTPAGVAGSIYLAMSGKEVLSFTVDSREYKVRLEYPEGTLDSVDRLNSWLITTPKGSQLPLSDIARVSFEDSPETLLRKDKRYQVSVTADIVESYEKTADRDMKAYVQRFQKPMGVEMAQNSMDESMMEELSALGGALMTAVFLVFIVMAIQFESVKYSFMVMFTIPFSLIGAFGLLFLANCKISMISMIGFLMMVGTVVNNGILYVDTANHMRTENADLDVALVEAGAVRLRPILMTTLTTIIAMIPMALRYGTAGQYMQGLALVDIGGLVASTLLSLLLLPTLYKMTDRKRKGGIDEFADVD</sequence>
<evidence type="ECO:0000256" key="1">
    <source>
        <dbReference type="SAM" id="Phobius"/>
    </source>
</evidence>
<feature type="transmembrane region" description="Helical" evidence="1">
    <location>
        <begin position="383"/>
        <end position="408"/>
    </location>
</feature>
<keyword evidence="1" id="KW-0472">Membrane</keyword>
<keyword evidence="3" id="KW-1185">Reference proteome</keyword>
<dbReference type="RefSeq" id="WP_307254587.1">
    <property type="nucleotide sequence ID" value="NZ_JAUSTO010000008.1"/>
</dbReference>
<feature type="transmembrane region" description="Helical" evidence="1">
    <location>
        <begin position="521"/>
        <end position="542"/>
    </location>
</feature>
<feature type="transmembrane region" description="Helical" evidence="1">
    <location>
        <begin position="461"/>
        <end position="487"/>
    </location>
</feature>
<proteinExistence type="predicted"/>
<dbReference type="Gene3D" id="3.30.2090.10">
    <property type="entry name" value="Multidrug efflux transporter AcrB TolC docking domain, DN and DC subdomains"/>
    <property type="match status" value="2"/>
</dbReference>
<organism evidence="2 3">
    <name type="scientific">Moryella indoligenes</name>
    <dbReference type="NCBI Taxonomy" id="371674"/>
    <lineage>
        <taxon>Bacteria</taxon>
        <taxon>Bacillati</taxon>
        <taxon>Bacillota</taxon>
        <taxon>Clostridia</taxon>
        <taxon>Lachnospirales</taxon>
        <taxon>Lachnospiraceae</taxon>
        <taxon>Moryella</taxon>
    </lineage>
</organism>
<feature type="transmembrane region" description="Helical" evidence="1">
    <location>
        <begin position="981"/>
        <end position="1004"/>
    </location>
</feature>
<dbReference type="EMBL" id="JAUSTO010000008">
    <property type="protein sequence ID" value="MDQ0152739.1"/>
    <property type="molecule type" value="Genomic_DNA"/>
</dbReference>
<dbReference type="SUPFAM" id="SSF82866">
    <property type="entry name" value="Multidrug efflux transporter AcrB transmembrane domain"/>
    <property type="match status" value="2"/>
</dbReference>
<dbReference type="Gene3D" id="3.30.70.1320">
    <property type="entry name" value="Multidrug efflux transporter AcrB pore domain like"/>
    <property type="match status" value="1"/>
</dbReference>
<feature type="transmembrane region" description="Helical" evidence="1">
    <location>
        <begin position="876"/>
        <end position="898"/>
    </location>
</feature>
<feature type="transmembrane region" description="Helical" evidence="1">
    <location>
        <begin position="952"/>
        <end position="969"/>
    </location>
</feature>
<accession>A0AAE4AKZ6</accession>
<dbReference type="SUPFAM" id="SSF82714">
    <property type="entry name" value="Multidrug efflux transporter AcrB TolC docking domain, DN and DC subdomains"/>
    <property type="match status" value="2"/>
</dbReference>
<feature type="transmembrane region" description="Helical" evidence="1">
    <location>
        <begin position="357"/>
        <end position="377"/>
    </location>
</feature>
<feature type="transmembrane region" description="Helical" evidence="1">
    <location>
        <begin position="428"/>
        <end position="449"/>
    </location>
</feature>
<keyword evidence="1" id="KW-1133">Transmembrane helix</keyword>
<evidence type="ECO:0000313" key="2">
    <source>
        <dbReference type="EMBL" id="MDQ0152739.1"/>
    </source>
</evidence>
<dbReference type="Gene3D" id="3.30.70.1430">
    <property type="entry name" value="Multidrug efflux transporter AcrB pore domain"/>
    <property type="match status" value="2"/>
</dbReference>
<evidence type="ECO:0000313" key="3">
    <source>
        <dbReference type="Proteomes" id="UP001241537"/>
    </source>
</evidence>
<reference evidence="2" key="1">
    <citation type="submission" date="2023-07" db="EMBL/GenBank/DDBJ databases">
        <title>Genomic Encyclopedia of Type Strains, Phase IV (KMG-IV): sequencing the most valuable type-strain genomes for metagenomic binning, comparative biology and taxonomic classification.</title>
        <authorList>
            <person name="Goeker M."/>
        </authorList>
    </citation>
    <scope>NUCLEOTIDE SEQUENCE</scope>
    <source>
        <strain evidence="2">DSM 19659</strain>
    </source>
</reference>
<name>A0AAE4AKZ6_9FIRM</name>
<keyword evidence="1" id="KW-0812">Transmembrane</keyword>
<gene>
    <name evidence="2" type="ORF">J2S20_001437</name>
</gene>
<feature type="transmembrane region" description="Helical" evidence="1">
    <location>
        <begin position="330"/>
        <end position="350"/>
    </location>
</feature>
<dbReference type="Gene3D" id="3.30.70.1440">
    <property type="entry name" value="Multidrug efflux transporter AcrB pore domain"/>
    <property type="match status" value="1"/>
</dbReference>
<dbReference type="GO" id="GO:0005886">
    <property type="term" value="C:plasma membrane"/>
    <property type="evidence" value="ECO:0007669"/>
    <property type="project" value="TreeGrafter"/>
</dbReference>
<dbReference type="PRINTS" id="PR00702">
    <property type="entry name" value="ACRIFLAVINRP"/>
</dbReference>
<dbReference type="SUPFAM" id="SSF82693">
    <property type="entry name" value="Multidrug efflux transporter AcrB pore domain, PN1, PN2, PC1 and PC2 subdomains"/>
    <property type="match status" value="3"/>
</dbReference>
<dbReference type="GO" id="GO:0042910">
    <property type="term" value="F:xenobiotic transmembrane transporter activity"/>
    <property type="evidence" value="ECO:0007669"/>
    <property type="project" value="TreeGrafter"/>
</dbReference>
<dbReference type="InterPro" id="IPR027463">
    <property type="entry name" value="AcrB_DN_DC_subdom"/>
</dbReference>
<dbReference type="InterPro" id="IPR001036">
    <property type="entry name" value="Acrflvin-R"/>
</dbReference>
<feature type="transmembrane region" description="Helical" evidence="1">
    <location>
        <begin position="904"/>
        <end position="925"/>
    </location>
</feature>
<dbReference type="PANTHER" id="PTHR32063:SF0">
    <property type="entry name" value="SWARMING MOTILITY PROTEIN SWRC"/>
    <property type="match status" value="1"/>
</dbReference>
<comment type="caution">
    <text evidence="2">The sequence shown here is derived from an EMBL/GenBank/DDBJ whole genome shotgun (WGS) entry which is preliminary data.</text>
</comment>
<dbReference type="PANTHER" id="PTHR32063">
    <property type="match status" value="1"/>
</dbReference>
<dbReference type="Proteomes" id="UP001241537">
    <property type="component" value="Unassembled WGS sequence"/>
</dbReference>
<dbReference type="AlphaFoldDB" id="A0AAE4AKZ6"/>
<dbReference type="Pfam" id="PF00873">
    <property type="entry name" value="ACR_tran"/>
    <property type="match status" value="1"/>
</dbReference>
<dbReference type="Gene3D" id="1.20.1640.10">
    <property type="entry name" value="Multidrug efflux transporter AcrB transmembrane domain"/>
    <property type="match status" value="2"/>
</dbReference>
<feature type="transmembrane region" description="Helical" evidence="1">
    <location>
        <begin position="849"/>
        <end position="869"/>
    </location>
</feature>